<sequence>MIILKYCDNYYSLLYGIPSSRCDLIKELASQKGLEITEFSGFKTLFHHSPEDTVSCHGYGADCIQYIESLHSQTPLSTRKRQVSISTLEDSHAELVDSFLPYGGDIRMIAYVRAAIRHLPNTSIQDEHGCPVSWQLTSELGELTSYTLPKHHRLGYTIALTRTAVLKLHSMGFPIYCNVHHKNQAAMNCLISLGFSLCPEMQTMSALLICRDRK</sequence>
<organism evidence="3 4">
    <name type="scientific">Neogobius melanostomus</name>
    <name type="common">round goby</name>
    <dbReference type="NCBI Taxonomy" id="47308"/>
    <lineage>
        <taxon>Eukaryota</taxon>
        <taxon>Metazoa</taxon>
        <taxon>Chordata</taxon>
        <taxon>Craniata</taxon>
        <taxon>Vertebrata</taxon>
        <taxon>Euteleostomi</taxon>
        <taxon>Actinopterygii</taxon>
        <taxon>Neopterygii</taxon>
        <taxon>Teleostei</taxon>
        <taxon>Neoteleostei</taxon>
        <taxon>Acanthomorphata</taxon>
        <taxon>Gobiaria</taxon>
        <taxon>Gobiiformes</taxon>
        <taxon>Gobioidei</taxon>
        <taxon>Gobiidae</taxon>
        <taxon>Benthophilinae</taxon>
        <taxon>Neogobiini</taxon>
        <taxon>Neogobius</taxon>
    </lineage>
</organism>
<dbReference type="Ensembl" id="ENSNMLT00000027010.1">
    <property type="protein sequence ID" value="ENSNMLP00000024145.1"/>
    <property type="gene ID" value="ENSNMLG00000015494.1"/>
</dbReference>
<dbReference type="InterPro" id="IPR016181">
    <property type="entry name" value="Acyl_CoA_acyltransferase"/>
</dbReference>
<dbReference type="InterPro" id="IPR010313">
    <property type="entry name" value="Glycine_N-acyltransferase"/>
</dbReference>
<feature type="domain" description="Glycine N-acyltransferase C-terminal" evidence="2">
    <location>
        <begin position="128"/>
        <end position="200"/>
    </location>
</feature>
<protein>
    <recommendedName>
        <fullName evidence="1">Glycine N-acyltransferase-like protein</fullName>
        <ecNumber evidence="1">2.3.1.-</ecNumber>
    </recommendedName>
</protein>
<evidence type="ECO:0000259" key="2">
    <source>
        <dbReference type="Pfam" id="PF08444"/>
    </source>
</evidence>
<accession>A0A8C6TRG7</accession>
<keyword evidence="4" id="KW-1185">Reference proteome</keyword>
<dbReference type="PANTHER" id="PTHR15298:SF17">
    <property type="entry name" value="GLYCINE N-ACYLTRANSFERASE-LIKE PROTEIN"/>
    <property type="match status" value="1"/>
</dbReference>
<reference evidence="3" key="1">
    <citation type="submission" date="2025-08" db="UniProtKB">
        <authorList>
            <consortium name="Ensembl"/>
        </authorList>
    </citation>
    <scope>IDENTIFICATION</scope>
</reference>
<reference evidence="3" key="2">
    <citation type="submission" date="2025-09" db="UniProtKB">
        <authorList>
            <consortium name="Ensembl"/>
        </authorList>
    </citation>
    <scope>IDENTIFICATION</scope>
</reference>
<evidence type="ECO:0000313" key="3">
    <source>
        <dbReference type="Ensembl" id="ENSNMLP00000024145.1"/>
    </source>
</evidence>
<evidence type="ECO:0000313" key="4">
    <source>
        <dbReference type="Proteomes" id="UP000694523"/>
    </source>
</evidence>
<dbReference type="GO" id="GO:0005739">
    <property type="term" value="C:mitochondrion"/>
    <property type="evidence" value="ECO:0007669"/>
    <property type="project" value="InterPro"/>
</dbReference>
<dbReference type="AlphaFoldDB" id="A0A8C6TRG7"/>
<keyword evidence="1" id="KW-0012">Acyltransferase</keyword>
<name>A0A8C6TRG7_9GOBI</name>
<proteinExistence type="inferred from homology"/>
<dbReference type="Pfam" id="PF08444">
    <property type="entry name" value="Gly_acyl_tr_C"/>
    <property type="match status" value="1"/>
</dbReference>
<dbReference type="InterPro" id="IPR013652">
    <property type="entry name" value="Glycine_N-acyltransferase_C"/>
</dbReference>
<dbReference type="GO" id="GO:0047961">
    <property type="term" value="F:glycine N-acyltransferase activity"/>
    <property type="evidence" value="ECO:0007669"/>
    <property type="project" value="InterPro"/>
</dbReference>
<dbReference type="EC" id="2.3.1.-" evidence="1"/>
<dbReference type="SUPFAM" id="SSF55729">
    <property type="entry name" value="Acyl-CoA N-acyltransferases (Nat)"/>
    <property type="match status" value="1"/>
</dbReference>
<keyword evidence="1" id="KW-0808">Transferase</keyword>
<dbReference type="PANTHER" id="PTHR15298">
    <property type="entry name" value="L-COA N-ACYLTRANSFERASE-RELATED"/>
    <property type="match status" value="1"/>
</dbReference>
<dbReference type="Gene3D" id="3.40.630.30">
    <property type="match status" value="1"/>
</dbReference>
<comment type="similarity">
    <text evidence="1">Belongs to the glycine N-acyltransferase family.</text>
</comment>
<dbReference type="Proteomes" id="UP000694523">
    <property type="component" value="Unplaced"/>
</dbReference>
<evidence type="ECO:0000256" key="1">
    <source>
        <dbReference type="RuleBase" id="RU368002"/>
    </source>
</evidence>